<protein>
    <recommendedName>
        <fullName evidence="2">histidine kinase</fullName>
        <ecNumber evidence="2">2.7.13.3</ecNumber>
    </recommendedName>
</protein>
<evidence type="ECO:0000256" key="9">
    <source>
        <dbReference type="SAM" id="MobiDB-lite"/>
    </source>
</evidence>
<dbReference type="InterPro" id="IPR050482">
    <property type="entry name" value="Sensor_HK_TwoCompSys"/>
</dbReference>
<evidence type="ECO:0000256" key="1">
    <source>
        <dbReference type="ARBA" id="ARBA00000085"/>
    </source>
</evidence>
<evidence type="ECO:0000256" key="7">
    <source>
        <dbReference type="ARBA" id="ARBA00022840"/>
    </source>
</evidence>
<feature type="transmembrane region" description="Helical" evidence="10">
    <location>
        <begin position="79"/>
        <end position="96"/>
    </location>
</feature>
<evidence type="ECO:0000313" key="13">
    <source>
        <dbReference type="Proteomes" id="UP001225605"/>
    </source>
</evidence>
<sequence>MATATSGEPRWSEWRRPRPTPAQQRRDVWLALGVALGGLGMTVLVSSMGAFAFESPPSLTEQLLWSLAVTAPLVVRRRYPLLVLLVVGAVFIGAQTRQTGDSFVPSAALFLAIYTAGAWEPNRVVARWSRVGVVVVMFAWLGFALVKFLIGPPHPFSSAAGPLDPVLASVLHSLAFNLVYFVGAYAAGEVAWVSARRQAELEHRAEQLRRSQEQNTRGALVAERMRIARDLHDVVAHHVSVMGIQAAAARRVLDKDHDLARDALKQVEETARVSIGELRGLLGVLRADPEDGSAEERAAPDLDRLPELVATARAAGLEVEHRTFGAVRPVPDAVALSAYRVVQEALTNVVKHAHARRVDVRVRYLDRAVEVEVTDDGRGGAGRPTGGFGLLGMRERVAVHGGQLEAGPRRDAGYLVRATLPTTDPTASAEPAAAEPAAAEPAAEERAAEERTADPVEEHA</sequence>
<comment type="caution">
    <text evidence="12">The sequence shown here is derived from an EMBL/GenBank/DDBJ whole genome shotgun (WGS) entry which is preliminary data.</text>
</comment>
<gene>
    <name evidence="12" type="ORF">CKY47_13010</name>
</gene>
<dbReference type="Pfam" id="PF23539">
    <property type="entry name" value="DUF7134"/>
    <property type="match status" value="1"/>
</dbReference>
<dbReference type="InterPro" id="IPR011712">
    <property type="entry name" value="Sig_transdc_His_kin_sub3_dim/P"/>
</dbReference>
<comment type="catalytic activity">
    <reaction evidence="1">
        <text>ATP + protein L-histidine = ADP + protein N-phospho-L-histidine.</text>
        <dbReference type="EC" id="2.7.13.3"/>
    </reaction>
</comment>
<keyword evidence="3" id="KW-0597">Phosphoprotein</keyword>
<dbReference type="Gene3D" id="1.20.5.1930">
    <property type="match status" value="1"/>
</dbReference>
<evidence type="ECO:0000313" key="12">
    <source>
        <dbReference type="EMBL" id="MDQ2584884.1"/>
    </source>
</evidence>
<feature type="region of interest" description="Disordered" evidence="9">
    <location>
        <begin position="419"/>
        <end position="460"/>
    </location>
</feature>
<feature type="transmembrane region" description="Helical" evidence="10">
    <location>
        <begin position="131"/>
        <end position="150"/>
    </location>
</feature>
<reference evidence="12 13" key="1">
    <citation type="submission" date="2017-06" db="EMBL/GenBank/DDBJ databases">
        <title>Cultured bacterium strain Saccharothrix yanglingensis Hhs.015.</title>
        <authorList>
            <person name="Xia Y."/>
        </authorList>
    </citation>
    <scope>NUCLEOTIDE SEQUENCE [LARGE SCALE GENOMIC DNA]</scope>
    <source>
        <strain evidence="12 13">Hhs.015</strain>
    </source>
</reference>
<keyword evidence="5" id="KW-0547">Nucleotide-binding</keyword>
<evidence type="ECO:0000256" key="8">
    <source>
        <dbReference type="ARBA" id="ARBA00023012"/>
    </source>
</evidence>
<evidence type="ECO:0000256" key="4">
    <source>
        <dbReference type="ARBA" id="ARBA00022679"/>
    </source>
</evidence>
<dbReference type="Pfam" id="PF02518">
    <property type="entry name" value="HATPase_c"/>
    <property type="match status" value="1"/>
</dbReference>
<feature type="compositionally biased region" description="Low complexity" evidence="9">
    <location>
        <begin position="421"/>
        <end position="441"/>
    </location>
</feature>
<dbReference type="EMBL" id="NSDM01000005">
    <property type="protein sequence ID" value="MDQ2584884.1"/>
    <property type="molecule type" value="Genomic_DNA"/>
</dbReference>
<evidence type="ECO:0000256" key="3">
    <source>
        <dbReference type="ARBA" id="ARBA00022553"/>
    </source>
</evidence>
<dbReference type="InterPro" id="IPR003594">
    <property type="entry name" value="HATPase_dom"/>
</dbReference>
<keyword evidence="13" id="KW-1185">Reference proteome</keyword>
<feature type="domain" description="Histidine kinase/HSP90-like ATPase" evidence="11">
    <location>
        <begin position="333"/>
        <end position="424"/>
    </location>
</feature>
<keyword evidence="8" id="KW-0902">Two-component regulatory system</keyword>
<dbReference type="EC" id="2.7.13.3" evidence="2"/>
<evidence type="ECO:0000256" key="6">
    <source>
        <dbReference type="ARBA" id="ARBA00022777"/>
    </source>
</evidence>
<accession>A0ABU0X2U9</accession>
<keyword evidence="10" id="KW-0472">Membrane</keyword>
<evidence type="ECO:0000256" key="5">
    <source>
        <dbReference type="ARBA" id="ARBA00022741"/>
    </source>
</evidence>
<evidence type="ECO:0000256" key="10">
    <source>
        <dbReference type="SAM" id="Phobius"/>
    </source>
</evidence>
<dbReference type="RefSeq" id="WP_306746038.1">
    <property type="nucleotide sequence ID" value="NZ_NSDM01000005.1"/>
</dbReference>
<keyword evidence="6 12" id="KW-0418">Kinase</keyword>
<evidence type="ECO:0000259" key="11">
    <source>
        <dbReference type="SMART" id="SM00387"/>
    </source>
</evidence>
<dbReference type="PANTHER" id="PTHR24421:SF10">
    <property type="entry name" value="NITRATE_NITRITE SENSOR PROTEIN NARQ"/>
    <property type="match status" value="1"/>
</dbReference>
<feature type="transmembrane region" description="Helical" evidence="10">
    <location>
        <begin position="170"/>
        <end position="188"/>
    </location>
</feature>
<dbReference type="InterPro" id="IPR055558">
    <property type="entry name" value="DUF7134"/>
</dbReference>
<keyword evidence="10" id="KW-0812">Transmembrane</keyword>
<dbReference type="CDD" id="cd16917">
    <property type="entry name" value="HATPase_UhpB-NarQ-NarX-like"/>
    <property type="match status" value="1"/>
</dbReference>
<dbReference type="Pfam" id="PF07730">
    <property type="entry name" value="HisKA_3"/>
    <property type="match status" value="1"/>
</dbReference>
<keyword evidence="7" id="KW-0067">ATP-binding</keyword>
<organism evidence="12 13">
    <name type="scientific">Saccharothrix yanglingensis</name>
    <dbReference type="NCBI Taxonomy" id="659496"/>
    <lineage>
        <taxon>Bacteria</taxon>
        <taxon>Bacillati</taxon>
        <taxon>Actinomycetota</taxon>
        <taxon>Actinomycetes</taxon>
        <taxon>Pseudonocardiales</taxon>
        <taxon>Pseudonocardiaceae</taxon>
        <taxon>Saccharothrix</taxon>
    </lineage>
</organism>
<dbReference type="InterPro" id="IPR036890">
    <property type="entry name" value="HATPase_C_sf"/>
</dbReference>
<evidence type="ECO:0000256" key="2">
    <source>
        <dbReference type="ARBA" id="ARBA00012438"/>
    </source>
</evidence>
<dbReference type="PANTHER" id="PTHR24421">
    <property type="entry name" value="NITRATE/NITRITE SENSOR PROTEIN NARX-RELATED"/>
    <property type="match status" value="1"/>
</dbReference>
<proteinExistence type="predicted"/>
<name>A0ABU0X2U9_9PSEU</name>
<keyword evidence="10" id="KW-1133">Transmembrane helix</keyword>
<dbReference type="Gene3D" id="3.30.565.10">
    <property type="entry name" value="Histidine kinase-like ATPase, C-terminal domain"/>
    <property type="match status" value="1"/>
</dbReference>
<keyword evidence="4" id="KW-0808">Transferase</keyword>
<feature type="transmembrane region" description="Helical" evidence="10">
    <location>
        <begin position="28"/>
        <end position="53"/>
    </location>
</feature>
<dbReference type="GO" id="GO:0016301">
    <property type="term" value="F:kinase activity"/>
    <property type="evidence" value="ECO:0007669"/>
    <property type="project" value="UniProtKB-KW"/>
</dbReference>
<dbReference type="SMART" id="SM00387">
    <property type="entry name" value="HATPase_c"/>
    <property type="match status" value="1"/>
</dbReference>
<dbReference type="SUPFAM" id="SSF55874">
    <property type="entry name" value="ATPase domain of HSP90 chaperone/DNA topoisomerase II/histidine kinase"/>
    <property type="match status" value="1"/>
</dbReference>
<dbReference type="Proteomes" id="UP001225605">
    <property type="component" value="Unassembled WGS sequence"/>
</dbReference>
<feature type="compositionally biased region" description="Basic and acidic residues" evidence="9">
    <location>
        <begin position="443"/>
        <end position="460"/>
    </location>
</feature>